<gene>
    <name evidence="1" type="ORF">MOTE_03010</name>
</gene>
<dbReference type="AlphaFoldDB" id="A0A1J5NPW4"/>
<comment type="caution">
    <text evidence="1">The sequence shown here is derived from an EMBL/GenBank/DDBJ whole genome shotgun (WGS) entry which is preliminary data.</text>
</comment>
<accession>A0A1J5NPW4</accession>
<dbReference type="EMBL" id="MDDC01000002">
    <property type="protein sequence ID" value="OIQ61225.1"/>
    <property type="molecule type" value="Genomic_DNA"/>
</dbReference>
<organism evidence="1 2">
    <name type="scientific">Neomoorella thermoacetica</name>
    <name type="common">Clostridium thermoaceticum</name>
    <dbReference type="NCBI Taxonomy" id="1525"/>
    <lineage>
        <taxon>Bacteria</taxon>
        <taxon>Bacillati</taxon>
        <taxon>Bacillota</taxon>
        <taxon>Clostridia</taxon>
        <taxon>Neomoorellales</taxon>
        <taxon>Neomoorellaceae</taxon>
        <taxon>Neomoorella</taxon>
    </lineage>
</organism>
<sequence>MSVSGGTPNLDRVLSEFSEEEYEGFKQFMRWIADNPDRLWPQPKLARERLVEVFKCLVPTRGEEDLERIFEAFSKDAPGMRLLKLFNKKLRKKD</sequence>
<evidence type="ECO:0000313" key="2">
    <source>
        <dbReference type="Proteomes" id="UP000182811"/>
    </source>
</evidence>
<protein>
    <submittedName>
        <fullName evidence="1">Uncharacterized protein</fullName>
    </submittedName>
</protein>
<proteinExistence type="predicted"/>
<dbReference type="Proteomes" id="UP000182811">
    <property type="component" value="Unassembled WGS sequence"/>
</dbReference>
<dbReference type="OrthoDB" id="2111729at2"/>
<name>A0A1J5NPW4_NEOTH</name>
<reference evidence="1 2" key="1">
    <citation type="submission" date="2016-08" db="EMBL/GenBank/DDBJ databases">
        <title>Genome-based comparison of Moorella thermoacetic strains.</title>
        <authorList>
            <person name="Poehlein A."/>
            <person name="Bengelsdorf F.R."/>
            <person name="Esser C."/>
            <person name="Duerre P."/>
            <person name="Daniel R."/>
        </authorList>
    </citation>
    <scope>NUCLEOTIDE SEQUENCE [LARGE SCALE GENOMIC DNA]</scope>
    <source>
        <strain evidence="1 2">DSM 21394</strain>
    </source>
</reference>
<evidence type="ECO:0000313" key="1">
    <source>
        <dbReference type="EMBL" id="OIQ61225.1"/>
    </source>
</evidence>